<keyword evidence="2" id="KW-1185">Reference proteome</keyword>
<comment type="caution">
    <text evidence="1">The sequence shown here is derived from an EMBL/GenBank/DDBJ whole genome shotgun (WGS) entry which is preliminary data.</text>
</comment>
<protein>
    <submittedName>
        <fullName evidence="1">Translation initiation factor</fullName>
    </submittedName>
</protein>
<sequence length="118" mass="12656">MNIDWKDALGALKSSGAIPEDNSPEPTDESSQKDEGSTKGSVQKSPLYVITDRKGRKGKTATIIEGFEGSDDALESLAKTLKQKLGTGGSTRDGEILIQGDRKNDVTNILRSLGYKTK</sequence>
<proteinExistence type="predicted"/>
<dbReference type="EMBL" id="SRYB01000007">
    <property type="protein sequence ID" value="TGY79331.1"/>
    <property type="molecule type" value="Genomic_DNA"/>
</dbReference>
<keyword evidence="1" id="KW-0396">Initiation factor</keyword>
<reference evidence="1" key="1">
    <citation type="submission" date="2019-04" db="EMBL/GenBank/DDBJ databases">
        <title>Microbes associate with the intestines of laboratory mice.</title>
        <authorList>
            <person name="Navarre W."/>
            <person name="Wong E."/>
            <person name="Huang K."/>
            <person name="Tropini C."/>
            <person name="Ng K."/>
            <person name="Yu B."/>
        </authorList>
    </citation>
    <scope>NUCLEOTIDE SEQUENCE</scope>
    <source>
        <strain evidence="1">NM04_E33</strain>
    </source>
</reference>
<dbReference type="Proteomes" id="UP000306319">
    <property type="component" value="Unassembled WGS sequence"/>
</dbReference>
<name>A0AC61RI87_9BACT</name>
<keyword evidence="1" id="KW-0648">Protein biosynthesis</keyword>
<evidence type="ECO:0000313" key="1">
    <source>
        <dbReference type="EMBL" id="TGY79331.1"/>
    </source>
</evidence>
<gene>
    <name evidence="1" type="ORF">E5331_06570</name>
</gene>
<organism evidence="1 2">
    <name type="scientific">Lepagella muris</name>
    <dbReference type="NCBI Taxonomy" id="3032870"/>
    <lineage>
        <taxon>Bacteria</taxon>
        <taxon>Pseudomonadati</taxon>
        <taxon>Bacteroidota</taxon>
        <taxon>Bacteroidia</taxon>
        <taxon>Bacteroidales</taxon>
        <taxon>Muribaculaceae</taxon>
        <taxon>Lepagella</taxon>
    </lineage>
</organism>
<accession>A0AC61RI87</accession>
<evidence type="ECO:0000313" key="2">
    <source>
        <dbReference type="Proteomes" id="UP000306319"/>
    </source>
</evidence>